<dbReference type="FunFam" id="1.20.1070.10:FF:000321">
    <property type="entry name" value="Octopamine receptor beta-3R"/>
    <property type="match status" value="1"/>
</dbReference>
<keyword evidence="8 10" id="KW-0675">Receptor</keyword>
<dbReference type="GO" id="GO:0071880">
    <property type="term" value="P:adenylate cyclase-activating adrenergic receptor signaling pathway"/>
    <property type="evidence" value="ECO:0007669"/>
    <property type="project" value="TreeGrafter"/>
</dbReference>
<keyword evidence="6 10" id="KW-0297">G-protein coupled receptor</keyword>
<evidence type="ECO:0000256" key="2">
    <source>
        <dbReference type="ARBA" id="ARBA00010663"/>
    </source>
</evidence>
<feature type="region of interest" description="Disordered" evidence="11">
    <location>
        <begin position="598"/>
        <end position="628"/>
    </location>
</feature>
<feature type="transmembrane region" description="Helical" evidence="12">
    <location>
        <begin position="388"/>
        <end position="407"/>
    </location>
</feature>
<evidence type="ECO:0000256" key="12">
    <source>
        <dbReference type="SAM" id="Phobius"/>
    </source>
</evidence>
<dbReference type="OrthoDB" id="5957871at2759"/>
<evidence type="ECO:0000256" key="11">
    <source>
        <dbReference type="SAM" id="MobiDB-lite"/>
    </source>
</evidence>
<feature type="domain" description="G-protein coupled receptors family 1 profile" evidence="13">
    <location>
        <begin position="1550"/>
        <end position="1640"/>
    </location>
</feature>
<feature type="compositionally biased region" description="Polar residues" evidence="11">
    <location>
        <begin position="714"/>
        <end position="726"/>
    </location>
</feature>
<evidence type="ECO:0000256" key="7">
    <source>
        <dbReference type="ARBA" id="ARBA00023136"/>
    </source>
</evidence>
<evidence type="ECO:0000256" key="4">
    <source>
        <dbReference type="ARBA" id="ARBA00022692"/>
    </source>
</evidence>
<feature type="region of interest" description="Disordered" evidence="11">
    <location>
        <begin position="137"/>
        <end position="211"/>
    </location>
</feature>
<dbReference type="PRINTS" id="PR00237">
    <property type="entry name" value="GPCRRHODOPSN"/>
</dbReference>
<dbReference type="SUPFAM" id="SSF81321">
    <property type="entry name" value="Family A G protein-coupled receptor-like"/>
    <property type="match status" value="2"/>
</dbReference>
<proteinExistence type="inferred from homology"/>
<feature type="region of interest" description="Disordered" evidence="11">
    <location>
        <begin position="1275"/>
        <end position="1373"/>
    </location>
</feature>
<keyword evidence="3" id="KW-1003">Cell membrane</keyword>
<feature type="region of interest" description="Disordered" evidence="11">
    <location>
        <begin position="1026"/>
        <end position="1047"/>
    </location>
</feature>
<evidence type="ECO:0000259" key="13">
    <source>
        <dbReference type="PROSITE" id="PS50262"/>
    </source>
</evidence>
<feature type="transmembrane region" description="Helical" evidence="12">
    <location>
        <begin position="356"/>
        <end position="376"/>
    </location>
</feature>
<sequence>MSLHETPSNIRLFETSTLKSIAASTIKTLKNSGSTAKQSPAYNRPTTHYQQNFLFGKARQQQQHHPQQHQQQYPEQNETTFALVSQNANNATATLTTATTTTTTRPTIDENLVATSQRQQPAISMLTNAANEASSHTSIATSIPLPPSTLSLPSSSSSSSSSTSVLTTSNSSATFPHDLTLASSSSTTSTSTSPSSSAESSGTSALSTSTFSSPTVFNDSVKTLTSALTTGTFNDAADAATSSFPLSATNNALDENLFSTPYSYLDGYSSSNSITATTITNTDTIPTTSTSTSLISGAIMNNSSYFGSPFNLSLSENSTTTSLLSSMASITSDVSIADDSDSDNWMDLSVVILKGFIFFSIILAAVLGNALVIISVQRNRKLRVITNYFVVSLAMADMLVALCAMTFNASVELSGGKWMFGPFMCNVYNSLDVYFSTASILHLCCISVDRYYAIVRPLEYPLNMTHKTVCFMLANVWILPALISFTPIFLGWYTTAEHLEEISQNPDQCSFVVNKAYALISSSVSFWIPGIVMLVMYFRIYKEAVRQRKALSRTSSNILLNSVHMGHTQQPTNLNYLHPSECELTLTREETHSAISHFEEIPQTDDDDKDECDELRVPSPPPRRLSRSSIDLRDLEQERYEKVTHTDSAPSMIALHYAATTGNNATQQQQQQQLQVPCANKDLINYNPQIWQDMKNDSPLQQSIAIPTPRVNGNGKQFTNASASSRDSLKRQDSNFYRNSGCDSDQYHSIFGGSGGSSGGEYGVGRGGILNSDDSESNDYLIKLKQTAAPATLIPLSEDNKELKRLIEDNYLYYKRQAGQLQKASDNQQQQQQQQNKESFSGNKYPALSETDFIRMKNGENRQRSQAGSSATKKSFAASDSEFLKNYGDLKGKKTAKHLDSLKEGSVNSTPKEESSKGFNLKSLLAKTKRSSTECFSLEKKRHQANSEEIKPSRSQLFKRSRNRKLSHSYNGGLLKERKHDMRSRQHSDTDSDVYLPRLFGDSIDSTSRYNTPDILLDINVLNEHSEQMDESQPRQEGTNESPPSRHATHFQLIDLGANTVQEVGPDDLSFLKDITSNDSPLLPSTPPPSLSPSSLMDASIPEALKSDTNSTIPEKSQSSQKSSSELVELFRSLSFPSTEQSFHKESPEKSQKSTDASHTLRKESIKQRMSTLSDQILVNKNSSNFLMSPPITPNFNSAINLPVSRSPNTLGHSPFSATPSLGGNSINVYFLSPPPTATAQPAFPALTSSPSATNHNFIVSDTSTVSLDVFTTLANNPTPTQQQQQHQQQLEPPSHGHVQPTNLSPKPEIILDSTLSPTTMQRSANGGNGLSGSGGSLTGEEKDLASPLYQRPDSEPETTLTTTSVSGGGRKRSSLLTGYEGIQTVRKRQASVVTYDVNVINFSQDNSDSRSYIPMGRVSTSSAKFDPDFSSKSSLKRRGGICIFVDEEEVEQMLDHNVATQHHHNGGVDGVSGGGSGGGVGGDGSVTKCLTFSVNSMTRGGERTKCLYCGAALKAQHQAENSKRNDKQTRHKTKTMAQRLSFWHRNRWLYRNRKQRNPAGCQCGANGGSVRPTKGWKAEHKAARTLGIIMGVFLLCWLPFFLWYVITSLCGPACPCPDVVVAVLFWIGYFNSTLNPLIYAYFNRDFREAFRNTLECVLPCLEKRNPYNAYYV</sequence>
<feature type="region of interest" description="Disordered" evidence="11">
    <location>
        <begin position="822"/>
        <end position="845"/>
    </location>
</feature>
<feature type="transmembrane region" description="Helical" evidence="12">
    <location>
        <begin position="516"/>
        <end position="538"/>
    </location>
</feature>
<keyword evidence="7 12" id="KW-0472">Membrane</keyword>
<dbReference type="InterPro" id="IPR017452">
    <property type="entry name" value="GPCR_Rhodpsn_7TM"/>
</dbReference>
<dbReference type="PANTHER" id="PTHR24248">
    <property type="entry name" value="ADRENERGIC RECEPTOR-RELATED G-PROTEIN COUPLED RECEPTOR"/>
    <property type="match status" value="1"/>
</dbReference>
<keyword evidence="4 10" id="KW-0812">Transmembrane</keyword>
<keyword evidence="5 12" id="KW-1133">Transmembrane helix</keyword>
<evidence type="ECO:0000256" key="1">
    <source>
        <dbReference type="ARBA" id="ARBA00004651"/>
    </source>
</evidence>
<feature type="compositionally biased region" description="Polar residues" evidence="11">
    <location>
        <begin position="1314"/>
        <end position="1325"/>
    </location>
</feature>
<feature type="compositionally biased region" description="Basic and acidic residues" evidence="11">
    <location>
        <begin position="1142"/>
        <end position="1153"/>
    </location>
</feature>
<feature type="domain" description="G-protein coupled receptors family 1 profile" evidence="13">
    <location>
        <begin position="368"/>
        <end position="560"/>
    </location>
</feature>
<dbReference type="GO" id="GO:0043410">
    <property type="term" value="P:positive regulation of MAPK cascade"/>
    <property type="evidence" value="ECO:0007669"/>
    <property type="project" value="TreeGrafter"/>
</dbReference>
<gene>
    <name evidence="14" type="primary">101895595</name>
</gene>
<feature type="compositionally biased region" description="Acidic residues" evidence="11">
    <location>
        <begin position="602"/>
        <end position="613"/>
    </location>
</feature>
<dbReference type="Gene3D" id="1.20.1070.10">
    <property type="entry name" value="Rhodopsin 7-helix transmembrane proteins"/>
    <property type="match status" value="2"/>
</dbReference>
<evidence type="ECO:0000313" key="14">
    <source>
        <dbReference type="EnsemblMetazoa" id="MDOA015089-PA"/>
    </source>
</evidence>
<feature type="region of interest" description="Disordered" evidence="11">
    <location>
        <begin position="902"/>
        <end position="921"/>
    </location>
</feature>
<feature type="compositionally biased region" description="Low complexity" evidence="11">
    <location>
        <begin position="179"/>
        <end position="211"/>
    </location>
</feature>
<dbReference type="VEuPathDB" id="VectorBase:MDOMA2_021054"/>
<dbReference type="GO" id="GO:0005886">
    <property type="term" value="C:plasma membrane"/>
    <property type="evidence" value="ECO:0007669"/>
    <property type="project" value="UniProtKB-SubCell"/>
</dbReference>
<evidence type="ECO:0000256" key="6">
    <source>
        <dbReference type="ARBA" id="ARBA00023040"/>
    </source>
</evidence>
<dbReference type="CDD" id="cd15066">
    <property type="entry name" value="7tmA_DmOct-betaAR-like"/>
    <property type="match status" value="1"/>
</dbReference>
<dbReference type="VEuPathDB" id="VectorBase:MDOA015089"/>
<dbReference type="InterPro" id="IPR000276">
    <property type="entry name" value="GPCR_Rhodpsn"/>
</dbReference>
<organism evidence="14">
    <name type="scientific">Musca domestica</name>
    <name type="common">House fly</name>
    <dbReference type="NCBI Taxonomy" id="7370"/>
    <lineage>
        <taxon>Eukaryota</taxon>
        <taxon>Metazoa</taxon>
        <taxon>Ecdysozoa</taxon>
        <taxon>Arthropoda</taxon>
        <taxon>Hexapoda</taxon>
        <taxon>Insecta</taxon>
        <taxon>Pterygota</taxon>
        <taxon>Neoptera</taxon>
        <taxon>Endopterygota</taxon>
        <taxon>Diptera</taxon>
        <taxon>Brachycera</taxon>
        <taxon>Muscomorpha</taxon>
        <taxon>Muscoidea</taxon>
        <taxon>Muscidae</taxon>
        <taxon>Musca</taxon>
    </lineage>
</organism>
<evidence type="ECO:0000256" key="9">
    <source>
        <dbReference type="ARBA" id="ARBA00023224"/>
    </source>
</evidence>
<dbReference type="PROSITE" id="PS50262">
    <property type="entry name" value="G_PROTEIN_RECEP_F1_2"/>
    <property type="match status" value="2"/>
</dbReference>
<dbReference type="PROSITE" id="PS00237">
    <property type="entry name" value="G_PROTEIN_RECEP_F1_1"/>
    <property type="match status" value="1"/>
</dbReference>
<name>A0A1I8NH46_MUSDO</name>
<keyword evidence="9 10" id="KW-0807">Transducer</keyword>
<feature type="region of interest" description="Disordered" evidence="11">
    <location>
        <begin position="1106"/>
        <end position="1126"/>
    </location>
</feature>
<feature type="region of interest" description="Disordered" evidence="11">
    <location>
        <begin position="933"/>
        <end position="955"/>
    </location>
</feature>
<dbReference type="STRING" id="7370.A0A1I8NH46"/>
<evidence type="ECO:0000256" key="10">
    <source>
        <dbReference type="RuleBase" id="RU000688"/>
    </source>
</evidence>
<feature type="transmembrane region" description="Helical" evidence="12">
    <location>
        <begin position="427"/>
        <end position="448"/>
    </location>
</feature>
<dbReference type="eggNOG" id="KOG3656">
    <property type="taxonomic scope" value="Eukaryota"/>
</dbReference>
<dbReference type="EnsemblMetazoa" id="MDOA015089-RA">
    <property type="protein sequence ID" value="MDOA015089-PA"/>
    <property type="gene ID" value="MDOA015089"/>
</dbReference>
<feature type="transmembrane region" description="Helical" evidence="12">
    <location>
        <begin position="1587"/>
        <end position="1608"/>
    </location>
</feature>
<comment type="similarity">
    <text evidence="2 10">Belongs to the G-protein coupled receptor 1 family.</text>
</comment>
<feature type="region of interest" description="Disordered" evidence="11">
    <location>
        <begin position="1139"/>
        <end position="1169"/>
    </location>
</feature>
<feature type="transmembrane region" description="Helical" evidence="12">
    <location>
        <begin position="469"/>
        <end position="496"/>
    </location>
</feature>
<dbReference type="GO" id="GO:0004989">
    <property type="term" value="F:octopamine receptor activity"/>
    <property type="evidence" value="ECO:0007669"/>
    <property type="project" value="TreeGrafter"/>
</dbReference>
<feature type="compositionally biased region" description="Low complexity" evidence="11">
    <location>
        <begin position="148"/>
        <end position="172"/>
    </location>
</feature>
<comment type="subcellular location">
    <subcellularLocation>
        <location evidence="1">Cell membrane</location>
        <topology evidence="1">Multi-pass membrane protein</topology>
    </subcellularLocation>
</comment>
<evidence type="ECO:0000256" key="8">
    <source>
        <dbReference type="ARBA" id="ARBA00023170"/>
    </source>
</evidence>
<feature type="transmembrane region" description="Helical" evidence="12">
    <location>
        <begin position="1620"/>
        <end position="1643"/>
    </location>
</feature>
<evidence type="ECO:0000256" key="5">
    <source>
        <dbReference type="ARBA" id="ARBA00022989"/>
    </source>
</evidence>
<accession>A0A1I8NH46</accession>
<feature type="region of interest" description="Disordered" evidence="11">
    <location>
        <begin position="704"/>
        <end position="740"/>
    </location>
</feature>
<dbReference type="Pfam" id="PF00001">
    <property type="entry name" value="7tm_1"/>
    <property type="match status" value="2"/>
</dbReference>
<dbReference type="PANTHER" id="PTHR24248:SF66">
    <property type="entry name" value="OCTOPAMINE RECEPTOR BETA-3R"/>
    <property type="match status" value="1"/>
</dbReference>
<feature type="compositionally biased region" description="Gly residues" evidence="11">
    <location>
        <begin position="1327"/>
        <end position="1338"/>
    </location>
</feature>
<feature type="compositionally biased region" description="Low complexity" evidence="11">
    <location>
        <begin position="1115"/>
        <end position="1126"/>
    </location>
</feature>
<reference evidence="14" key="1">
    <citation type="submission" date="2020-05" db="UniProtKB">
        <authorList>
            <consortium name="EnsemblMetazoa"/>
        </authorList>
    </citation>
    <scope>IDENTIFICATION</scope>
    <source>
        <strain evidence="14">Aabys</strain>
    </source>
</reference>
<protein>
    <recommendedName>
        <fullName evidence="13">G-protein coupled receptors family 1 profile domain-containing protein</fullName>
    </recommendedName>
</protein>
<evidence type="ECO:0000256" key="3">
    <source>
        <dbReference type="ARBA" id="ARBA00022475"/>
    </source>
</evidence>